<dbReference type="PANTHER" id="PTHR44269:SF1">
    <property type="entry name" value="DEHYDROGENASE_REDUCTASE SDR FAMILY MEMBER 7"/>
    <property type="match status" value="1"/>
</dbReference>
<dbReference type="PROSITE" id="PS00061">
    <property type="entry name" value="ADH_SHORT"/>
    <property type="match status" value="1"/>
</dbReference>
<dbReference type="PRINTS" id="PR00081">
    <property type="entry name" value="GDHRDH"/>
</dbReference>
<dbReference type="EMBL" id="JAWDGP010007852">
    <property type="protein sequence ID" value="KAK3702757.1"/>
    <property type="molecule type" value="Genomic_DNA"/>
</dbReference>
<evidence type="ECO:0000313" key="4">
    <source>
        <dbReference type="EMBL" id="KAK3702757.1"/>
    </source>
</evidence>
<dbReference type="PRINTS" id="PR00080">
    <property type="entry name" value="SDRFAMILY"/>
</dbReference>
<accession>A0AAE1CKG9</accession>
<name>A0AAE1CKG9_9GAST</name>
<dbReference type="GO" id="GO:0016491">
    <property type="term" value="F:oxidoreductase activity"/>
    <property type="evidence" value="ECO:0007669"/>
    <property type="project" value="UniProtKB-KW"/>
</dbReference>
<evidence type="ECO:0000256" key="2">
    <source>
        <dbReference type="RuleBase" id="RU000363"/>
    </source>
</evidence>
<dbReference type="InterPro" id="IPR002347">
    <property type="entry name" value="SDR_fam"/>
</dbReference>
<gene>
    <name evidence="4" type="ORF">RRG08_042742</name>
</gene>
<reference evidence="4" key="1">
    <citation type="journal article" date="2023" name="G3 (Bethesda)">
        <title>A reference genome for the long-term kleptoplast-retaining sea slug Elysia crispata morphotype clarki.</title>
        <authorList>
            <person name="Eastman K.E."/>
            <person name="Pendleton A.L."/>
            <person name="Shaikh M.A."/>
            <person name="Suttiyut T."/>
            <person name="Ogas R."/>
            <person name="Tomko P."/>
            <person name="Gavelis G."/>
            <person name="Widhalm J.R."/>
            <person name="Wisecaver J.H."/>
        </authorList>
    </citation>
    <scope>NUCLEOTIDE SEQUENCE</scope>
    <source>
        <strain evidence="4">ECLA1</strain>
    </source>
</reference>
<comment type="similarity">
    <text evidence="2">Belongs to the short-chain dehydrogenases/reductases (SDR) family.</text>
</comment>
<dbReference type="InterPro" id="IPR020904">
    <property type="entry name" value="Sc_DH/Rdtase_CS"/>
</dbReference>
<keyword evidence="3" id="KW-0472">Membrane</keyword>
<keyword evidence="1" id="KW-0560">Oxidoreductase</keyword>
<keyword evidence="3" id="KW-1133">Transmembrane helix</keyword>
<protein>
    <recommendedName>
        <fullName evidence="6">Dehydrogenase/reductase SDR family member 7</fullName>
    </recommendedName>
</protein>
<comment type="caution">
    <text evidence="4">The sequence shown here is derived from an EMBL/GenBank/DDBJ whole genome shotgun (WGS) entry which is preliminary data.</text>
</comment>
<dbReference type="InterPro" id="IPR053011">
    <property type="entry name" value="SDR_family_member_7"/>
</dbReference>
<organism evidence="4 5">
    <name type="scientific">Elysia crispata</name>
    <name type="common">lettuce slug</name>
    <dbReference type="NCBI Taxonomy" id="231223"/>
    <lineage>
        <taxon>Eukaryota</taxon>
        <taxon>Metazoa</taxon>
        <taxon>Spiralia</taxon>
        <taxon>Lophotrochozoa</taxon>
        <taxon>Mollusca</taxon>
        <taxon>Gastropoda</taxon>
        <taxon>Heterobranchia</taxon>
        <taxon>Euthyneura</taxon>
        <taxon>Panpulmonata</taxon>
        <taxon>Sacoglossa</taxon>
        <taxon>Placobranchoidea</taxon>
        <taxon>Plakobranchidae</taxon>
        <taxon>Elysia</taxon>
    </lineage>
</organism>
<evidence type="ECO:0000256" key="3">
    <source>
        <dbReference type="SAM" id="Phobius"/>
    </source>
</evidence>
<sequence>MFLWFLEVIVGLALVIALGWAIILLMSDADVSLILKAKYGKQPASLAGKIVWVTGASSGIGESIAYCLAESGCKLILSARRTEELERVKKACLVSAKHKVKEEDILVLPLDLVDFNSHSKKVQEVLEYFNKVDILINNAGKSQRAMWMDVELSVDQFLYEVDVLGPLSLTQALLPHMIERKQGQIAVVSSLAGKTGVSGMRSYCGAKHALQGYFDSLRIEMASNNIDVTIICPGPVFSNARLHAATGKMGEEAGTQMDSSEKRMTAERCAYLSCVAIANNQYESWISPHPPLVLIYIVQMLPDLSKWFMQKIGSKRIMALREGK</sequence>
<evidence type="ECO:0008006" key="6">
    <source>
        <dbReference type="Google" id="ProtNLM"/>
    </source>
</evidence>
<dbReference type="Gene3D" id="3.40.50.720">
    <property type="entry name" value="NAD(P)-binding Rossmann-like Domain"/>
    <property type="match status" value="1"/>
</dbReference>
<dbReference type="SUPFAM" id="SSF51735">
    <property type="entry name" value="NAD(P)-binding Rossmann-fold domains"/>
    <property type="match status" value="1"/>
</dbReference>
<keyword evidence="5" id="KW-1185">Reference proteome</keyword>
<keyword evidence="3" id="KW-0812">Transmembrane</keyword>
<dbReference type="PANTHER" id="PTHR44269">
    <property type="entry name" value="DEHYDROGENASE/REDUCTASE SDR FAMILY MEMBER 7-RELATED"/>
    <property type="match status" value="1"/>
</dbReference>
<dbReference type="Proteomes" id="UP001283361">
    <property type="component" value="Unassembled WGS sequence"/>
</dbReference>
<proteinExistence type="inferred from homology"/>
<dbReference type="InterPro" id="IPR036291">
    <property type="entry name" value="NAD(P)-bd_dom_sf"/>
</dbReference>
<feature type="transmembrane region" description="Helical" evidence="3">
    <location>
        <begin position="6"/>
        <end position="26"/>
    </location>
</feature>
<evidence type="ECO:0000256" key="1">
    <source>
        <dbReference type="ARBA" id="ARBA00023002"/>
    </source>
</evidence>
<dbReference type="Pfam" id="PF00106">
    <property type="entry name" value="adh_short"/>
    <property type="match status" value="1"/>
</dbReference>
<dbReference type="AlphaFoldDB" id="A0AAE1CKG9"/>
<evidence type="ECO:0000313" key="5">
    <source>
        <dbReference type="Proteomes" id="UP001283361"/>
    </source>
</evidence>